<dbReference type="InterPro" id="IPR016181">
    <property type="entry name" value="Acyl_CoA_acyltransferase"/>
</dbReference>
<dbReference type="InterPro" id="IPR051531">
    <property type="entry name" value="N-acetyltransferase"/>
</dbReference>
<comment type="caution">
    <text evidence="2">The sequence shown here is derived from an EMBL/GenBank/DDBJ whole genome shotgun (WGS) entry which is preliminary data.</text>
</comment>
<dbReference type="InterPro" id="IPR000182">
    <property type="entry name" value="GNAT_dom"/>
</dbReference>
<reference evidence="2 3" key="1">
    <citation type="submission" date="2015-06" db="EMBL/GenBank/DDBJ databases">
        <title>Genome sequence of Pseudoalteromonas peptidolytica.</title>
        <authorList>
            <person name="Xie B.-B."/>
            <person name="Rong J.-C."/>
            <person name="Qin Q.-L."/>
            <person name="Zhang Y.-Z."/>
        </authorList>
    </citation>
    <scope>NUCLEOTIDE SEQUENCE [LARGE SCALE GENOMIC DNA]</scope>
    <source>
        <strain evidence="2 3">F12-50-A1</strain>
    </source>
</reference>
<evidence type="ECO:0000313" key="3">
    <source>
        <dbReference type="Proteomes" id="UP000660708"/>
    </source>
</evidence>
<evidence type="ECO:0000313" key="2">
    <source>
        <dbReference type="EMBL" id="MBE0349026.1"/>
    </source>
</evidence>
<dbReference type="PROSITE" id="PS51186">
    <property type="entry name" value="GNAT"/>
    <property type="match status" value="1"/>
</dbReference>
<evidence type="ECO:0000259" key="1">
    <source>
        <dbReference type="PROSITE" id="PS51186"/>
    </source>
</evidence>
<dbReference type="RefSeq" id="WP_147390965.1">
    <property type="nucleotide sequence ID" value="NZ_AQHF01000034.1"/>
</dbReference>
<name>A0A8I0N014_9GAMM</name>
<dbReference type="AlphaFoldDB" id="A0A8I0N014"/>
<dbReference type="Proteomes" id="UP000660708">
    <property type="component" value="Unassembled WGS sequence"/>
</dbReference>
<dbReference type="PANTHER" id="PTHR43792:SF1">
    <property type="entry name" value="N-ACETYLTRANSFERASE DOMAIN-CONTAINING PROTEIN"/>
    <property type="match status" value="1"/>
</dbReference>
<dbReference type="PANTHER" id="PTHR43792">
    <property type="entry name" value="GNAT FAMILY, PUTATIVE (AFU_ORTHOLOGUE AFUA_3G00765)-RELATED-RELATED"/>
    <property type="match status" value="1"/>
</dbReference>
<keyword evidence="3" id="KW-1185">Reference proteome</keyword>
<feature type="domain" description="N-acetyltransferase" evidence="1">
    <location>
        <begin position="8"/>
        <end position="177"/>
    </location>
</feature>
<gene>
    <name evidence="2" type="ORF">PPEP_b0921</name>
</gene>
<accession>A0A8I0N014</accession>
<dbReference type="SUPFAM" id="SSF55729">
    <property type="entry name" value="Acyl-CoA N-acyltransferases (Nat)"/>
    <property type="match status" value="1"/>
</dbReference>
<protein>
    <recommendedName>
        <fullName evidence="1">N-acetyltransferase domain-containing protein</fullName>
    </recommendedName>
</protein>
<sequence>MLLTTERLTLRPLLESDWALWQALHQHPDVMRYIGDIANEDTVREKFNSRLSAGLGQWRKEDNSWLTLVIEEKATGIAVGLHGFLSMWTPFQQAELGFMIVPEFQGKGYAYEASQAVLSLAWQQCNYHKLVATVTQGNQASHRLLKKLGFELEGTLKDNYQIAGHWVNDEKFGMLAP</sequence>
<dbReference type="Gene3D" id="3.40.630.30">
    <property type="match status" value="1"/>
</dbReference>
<dbReference type="EMBL" id="AQHF01000034">
    <property type="protein sequence ID" value="MBE0349026.1"/>
    <property type="molecule type" value="Genomic_DNA"/>
</dbReference>
<dbReference type="Pfam" id="PF13302">
    <property type="entry name" value="Acetyltransf_3"/>
    <property type="match status" value="1"/>
</dbReference>
<organism evidence="2 3">
    <name type="scientific">Pseudoalteromonas peptidolytica F12-50-A1</name>
    <dbReference type="NCBI Taxonomy" id="1315280"/>
    <lineage>
        <taxon>Bacteria</taxon>
        <taxon>Pseudomonadati</taxon>
        <taxon>Pseudomonadota</taxon>
        <taxon>Gammaproteobacteria</taxon>
        <taxon>Alteromonadales</taxon>
        <taxon>Pseudoalteromonadaceae</taxon>
        <taxon>Pseudoalteromonas</taxon>
    </lineage>
</organism>
<proteinExistence type="predicted"/>
<dbReference type="GO" id="GO:0016747">
    <property type="term" value="F:acyltransferase activity, transferring groups other than amino-acyl groups"/>
    <property type="evidence" value="ECO:0007669"/>
    <property type="project" value="InterPro"/>
</dbReference>